<dbReference type="Gene3D" id="1.10.287.130">
    <property type="match status" value="1"/>
</dbReference>
<dbReference type="PANTHER" id="PTHR43711:SF28">
    <property type="entry name" value="SENSOR HISTIDINE KINASE YXDK"/>
    <property type="match status" value="1"/>
</dbReference>
<dbReference type="GO" id="GO:0016853">
    <property type="term" value="F:isomerase activity"/>
    <property type="evidence" value="ECO:0007669"/>
    <property type="project" value="UniProtKB-KW"/>
</dbReference>
<keyword evidence="5" id="KW-0418">Kinase</keyword>
<comment type="catalytic activity">
    <reaction evidence="1">
        <text>ATP + protein L-histidine = ADP + protein N-phospho-L-histidine.</text>
        <dbReference type="EC" id="2.7.13.3"/>
    </reaction>
</comment>
<feature type="domain" description="Histidine kinase" evidence="8">
    <location>
        <begin position="383"/>
        <end position="521"/>
    </location>
</feature>
<dbReference type="EC" id="2.7.13.3" evidence="3"/>
<dbReference type="InterPro" id="IPR034660">
    <property type="entry name" value="DinB/YfiT-like"/>
</dbReference>
<evidence type="ECO:0000313" key="10">
    <source>
        <dbReference type="Proteomes" id="UP000297025"/>
    </source>
</evidence>
<dbReference type="Proteomes" id="UP000297025">
    <property type="component" value="Chromosome"/>
</dbReference>
<organism evidence="9 10">
    <name type="scientific">Nocardioides daphniae</name>
    <dbReference type="NCBI Taxonomy" id="402297"/>
    <lineage>
        <taxon>Bacteria</taxon>
        <taxon>Bacillati</taxon>
        <taxon>Actinomycetota</taxon>
        <taxon>Actinomycetes</taxon>
        <taxon>Propionibacteriales</taxon>
        <taxon>Nocardioidaceae</taxon>
        <taxon>Nocardioides</taxon>
    </lineage>
</organism>
<dbReference type="InterPro" id="IPR036097">
    <property type="entry name" value="HisK_dim/P_sf"/>
</dbReference>
<evidence type="ECO:0000256" key="6">
    <source>
        <dbReference type="ARBA" id="ARBA00023012"/>
    </source>
</evidence>
<dbReference type="SUPFAM" id="SSF47384">
    <property type="entry name" value="Homodimeric domain of signal transducing histidine kinase"/>
    <property type="match status" value="1"/>
</dbReference>
<evidence type="ECO:0000256" key="5">
    <source>
        <dbReference type="ARBA" id="ARBA00022777"/>
    </source>
</evidence>
<evidence type="ECO:0000256" key="2">
    <source>
        <dbReference type="ARBA" id="ARBA00004236"/>
    </source>
</evidence>
<keyword evidence="9" id="KW-0413">Isomerase</keyword>
<dbReference type="InterPro" id="IPR050736">
    <property type="entry name" value="Sensor_HK_Regulatory"/>
</dbReference>
<evidence type="ECO:0000313" key="9">
    <source>
        <dbReference type="EMBL" id="QCC78445.1"/>
    </source>
</evidence>
<evidence type="ECO:0000259" key="8">
    <source>
        <dbReference type="PROSITE" id="PS50109"/>
    </source>
</evidence>
<reference evidence="9 10" key="1">
    <citation type="journal article" date="2008" name="Int. J. Syst. Evol. Microbiol.">
        <title>Nocardioides daphniae sp. nov., isolated from Daphnia cucullata (Crustacea: Cladocera).</title>
        <authorList>
            <person name="Toth E.M."/>
            <person name="Keki Z."/>
            <person name="Homonnay Z.G."/>
            <person name="Borsodi A.K."/>
            <person name="Marialigeti K."/>
            <person name="Schumann P."/>
        </authorList>
    </citation>
    <scope>NUCLEOTIDE SEQUENCE [LARGE SCALE GENOMIC DNA]</scope>
    <source>
        <strain evidence="9 10">JCM 16608</strain>
    </source>
</reference>
<name>A0A4P7UGE5_9ACTN</name>
<protein>
    <recommendedName>
        <fullName evidence="3">histidine kinase</fullName>
        <ecNumber evidence="3">2.7.13.3</ecNumber>
    </recommendedName>
</protein>
<dbReference type="KEGG" id="ndp:E2C04_16825"/>
<evidence type="ECO:0000256" key="4">
    <source>
        <dbReference type="ARBA" id="ARBA00022679"/>
    </source>
</evidence>
<dbReference type="SMART" id="SM00388">
    <property type="entry name" value="HisKA"/>
    <property type="match status" value="1"/>
</dbReference>
<dbReference type="Gene3D" id="1.20.120.450">
    <property type="entry name" value="dinb family like domain"/>
    <property type="match status" value="1"/>
</dbReference>
<dbReference type="AlphaFoldDB" id="A0A4P7UGE5"/>
<feature type="region of interest" description="Disordered" evidence="7">
    <location>
        <begin position="525"/>
        <end position="606"/>
    </location>
</feature>
<feature type="region of interest" description="Disordered" evidence="7">
    <location>
        <begin position="1"/>
        <end position="22"/>
    </location>
</feature>
<gene>
    <name evidence="9" type="ORF">E2C04_16825</name>
</gene>
<dbReference type="GO" id="GO:0046872">
    <property type="term" value="F:metal ion binding"/>
    <property type="evidence" value="ECO:0007669"/>
    <property type="project" value="InterPro"/>
</dbReference>
<dbReference type="CDD" id="cd00082">
    <property type="entry name" value="HisKA"/>
    <property type="match status" value="1"/>
</dbReference>
<dbReference type="SUPFAM" id="SSF109854">
    <property type="entry name" value="DinB/YfiT-like putative metalloenzymes"/>
    <property type="match status" value="1"/>
</dbReference>
<keyword evidence="9" id="KW-0670">Pyruvate</keyword>
<accession>A0A4P7UGE5</accession>
<dbReference type="InterPro" id="IPR036890">
    <property type="entry name" value="HATPase_C_sf"/>
</dbReference>
<sequence>MGDGSMDERQQPAPAAERVRTDMWGTPADRQAIARFAESIAEQTPFKVCAIEVLRADRMLEFVAIHNNPDAEAKLLGQARPFDVMAPVYETGATYGAFTFIAREWRTPQTYDLLETYGYMPTFEEIEGPDAWHTDDMIVALLTDEDDRLRAVLHLDEPEDGRRPKGDDLLELSDRLQLGFTAVVNAVEREELLQRVRFADLTRRFIRQASNAMGLDELLELAHSKLREGFSATDFQVHLRESGTYKVIPEKMRGGRFLFEALDLMVERAWRTNTVVVFEPGEVWADDILTAEHVMVVEKFMSSTGIGTCVLVPIGAAGEFIGTIVIVRALDTPRWTASESVAALDVGRDLGRAVLNARAHEREQQLTEQLLRLDAYRSQLISTMSHELRNPIGVILGHLELLESSPDVPHDWQRSLAAIGRGAQRLDRLAEDLLTLSRLGNPAHPLERVRIDLVGVLEEAVEMQQLAAERRGVSVRIEPCEQPQVVEGDRAELVRVVTNVLSNAIKYSDPGDQVTLSVARERVRGAGVPRRGHRHLRDRPLDALRRVLPVDQPRRPQATHRARPADPAPHRPAPRRPGHRRLRAGRGHHHPRPPAGGRRMSPLPTPEEAPALVEQIARSHAALEAQLAGVTQRQVDEPSPLPGWDRSHVIAHLARHADSTTRLAEGARSRTPAVRYPGGTAGREAEIESSATQPASALVHDLVAADTRCLAAIRAVDAEGWTYELEWDGHLRPATRLLVARWREVEIHRIDLDLGFTADDWSDDFVAFLLPGELRRLPRRAPGVEVPGGLDERQTLAWLVGRGRPGLPELPPWP</sequence>
<dbReference type="Pfam" id="PF11716">
    <property type="entry name" value="MDMPI_N"/>
    <property type="match status" value="1"/>
</dbReference>
<dbReference type="GO" id="GO:0000155">
    <property type="term" value="F:phosphorelay sensor kinase activity"/>
    <property type="evidence" value="ECO:0007669"/>
    <property type="project" value="InterPro"/>
</dbReference>
<feature type="compositionally biased region" description="Basic and acidic residues" evidence="7">
    <location>
        <begin position="1"/>
        <end position="10"/>
    </location>
</feature>
<dbReference type="SUPFAM" id="SSF55781">
    <property type="entry name" value="GAF domain-like"/>
    <property type="match status" value="1"/>
</dbReference>
<dbReference type="EMBL" id="CP038462">
    <property type="protein sequence ID" value="QCC78445.1"/>
    <property type="molecule type" value="Genomic_DNA"/>
</dbReference>
<feature type="compositionally biased region" description="Basic residues" evidence="7">
    <location>
        <begin position="572"/>
        <end position="592"/>
    </location>
</feature>
<dbReference type="InterPro" id="IPR003661">
    <property type="entry name" value="HisK_dim/P_dom"/>
</dbReference>
<dbReference type="InterPro" id="IPR017517">
    <property type="entry name" value="Maleyloyr_isom"/>
</dbReference>
<dbReference type="NCBIfam" id="TIGR03083">
    <property type="entry name" value="maleylpyruvate isomerase family mycothiol-dependent enzyme"/>
    <property type="match status" value="1"/>
</dbReference>
<evidence type="ECO:0000256" key="7">
    <source>
        <dbReference type="SAM" id="MobiDB-lite"/>
    </source>
</evidence>
<dbReference type="SUPFAM" id="SSF55874">
    <property type="entry name" value="ATPase domain of HSP90 chaperone/DNA topoisomerase II/histidine kinase"/>
    <property type="match status" value="1"/>
</dbReference>
<dbReference type="Gene3D" id="3.30.450.40">
    <property type="match status" value="1"/>
</dbReference>
<dbReference type="Gene3D" id="3.30.565.10">
    <property type="entry name" value="Histidine kinase-like ATPase, C-terminal domain"/>
    <property type="match status" value="1"/>
</dbReference>
<keyword evidence="4" id="KW-0808">Transferase</keyword>
<dbReference type="GO" id="GO:0005886">
    <property type="term" value="C:plasma membrane"/>
    <property type="evidence" value="ECO:0007669"/>
    <property type="project" value="UniProtKB-SubCell"/>
</dbReference>
<dbReference type="InterPro" id="IPR005467">
    <property type="entry name" value="His_kinase_dom"/>
</dbReference>
<keyword evidence="6" id="KW-0902">Two-component regulatory system</keyword>
<comment type="subcellular location">
    <subcellularLocation>
        <location evidence="2">Cell membrane</location>
    </subcellularLocation>
</comment>
<evidence type="ECO:0000256" key="3">
    <source>
        <dbReference type="ARBA" id="ARBA00012438"/>
    </source>
</evidence>
<evidence type="ECO:0000256" key="1">
    <source>
        <dbReference type="ARBA" id="ARBA00000085"/>
    </source>
</evidence>
<feature type="region of interest" description="Disordered" evidence="7">
    <location>
        <begin position="657"/>
        <end position="680"/>
    </location>
</feature>
<dbReference type="PROSITE" id="PS50109">
    <property type="entry name" value="HIS_KIN"/>
    <property type="match status" value="1"/>
</dbReference>
<dbReference type="PANTHER" id="PTHR43711">
    <property type="entry name" value="TWO-COMPONENT HISTIDINE KINASE"/>
    <property type="match status" value="1"/>
</dbReference>
<dbReference type="InterPro" id="IPR024344">
    <property type="entry name" value="MDMPI_metal-binding"/>
</dbReference>
<dbReference type="Pfam" id="PF00512">
    <property type="entry name" value="HisKA"/>
    <property type="match status" value="1"/>
</dbReference>
<proteinExistence type="predicted"/>
<dbReference type="InterPro" id="IPR029016">
    <property type="entry name" value="GAF-like_dom_sf"/>
</dbReference>